<keyword evidence="10" id="KW-1185">Reference proteome</keyword>
<keyword evidence="5 8" id="KW-0812">Transmembrane</keyword>
<dbReference type="GO" id="GO:0005886">
    <property type="term" value="C:plasma membrane"/>
    <property type="evidence" value="ECO:0007669"/>
    <property type="project" value="UniProtKB-SubCell"/>
</dbReference>
<evidence type="ECO:0000256" key="6">
    <source>
        <dbReference type="ARBA" id="ARBA00022989"/>
    </source>
</evidence>
<feature type="transmembrane region" description="Helical" evidence="8">
    <location>
        <begin position="368"/>
        <end position="387"/>
    </location>
</feature>
<feature type="transmembrane region" description="Helical" evidence="8">
    <location>
        <begin position="145"/>
        <end position="166"/>
    </location>
</feature>
<evidence type="ECO:0000256" key="3">
    <source>
        <dbReference type="ARBA" id="ARBA00022448"/>
    </source>
</evidence>
<feature type="transmembrane region" description="Helical" evidence="8">
    <location>
        <begin position="399"/>
        <end position="420"/>
    </location>
</feature>
<dbReference type="GeneID" id="19200861"/>
<feature type="transmembrane region" description="Helical" evidence="8">
    <location>
        <begin position="178"/>
        <end position="202"/>
    </location>
</feature>
<keyword evidence="7 8" id="KW-0472">Membrane</keyword>
<dbReference type="Pfam" id="PF03595">
    <property type="entry name" value="SLAC1"/>
    <property type="match status" value="1"/>
</dbReference>
<dbReference type="AlphaFoldDB" id="A0A5M3MWP9"/>
<evidence type="ECO:0000256" key="5">
    <source>
        <dbReference type="ARBA" id="ARBA00022692"/>
    </source>
</evidence>
<feature type="transmembrane region" description="Helical" evidence="8">
    <location>
        <begin position="333"/>
        <end position="356"/>
    </location>
</feature>
<dbReference type="GO" id="GO:0000319">
    <property type="term" value="F:sulfite transmembrane transporter activity"/>
    <property type="evidence" value="ECO:0007669"/>
    <property type="project" value="TreeGrafter"/>
</dbReference>
<dbReference type="OMA" id="LGPNWYA"/>
<evidence type="ECO:0008006" key="11">
    <source>
        <dbReference type="Google" id="ProtNLM"/>
    </source>
</evidence>
<name>A0A5M3MWP9_CONPW</name>
<keyword evidence="4" id="KW-1003">Cell membrane</keyword>
<comment type="caution">
    <text evidence="9">The sequence shown here is derived from an EMBL/GenBank/DDBJ whole genome shotgun (WGS) entry which is preliminary data.</text>
</comment>
<feature type="transmembrane region" description="Helical" evidence="8">
    <location>
        <begin position="247"/>
        <end position="272"/>
    </location>
</feature>
<dbReference type="InterPro" id="IPR051629">
    <property type="entry name" value="Sulfite_efflux_TDT"/>
</dbReference>
<dbReference type="PANTHER" id="PTHR31686">
    <property type="match status" value="1"/>
</dbReference>
<evidence type="ECO:0000256" key="2">
    <source>
        <dbReference type="ARBA" id="ARBA00008566"/>
    </source>
</evidence>
<feature type="transmembrane region" description="Helical" evidence="8">
    <location>
        <begin position="104"/>
        <end position="124"/>
    </location>
</feature>
<keyword evidence="3" id="KW-0813">Transport</keyword>
<dbReference type="InterPro" id="IPR038665">
    <property type="entry name" value="Voltage-dep_anion_channel_sf"/>
</dbReference>
<dbReference type="InterPro" id="IPR004695">
    <property type="entry name" value="SLAC1/Mae1/Ssu1/TehA"/>
</dbReference>
<keyword evidence="6 8" id="KW-1133">Transmembrane helix</keyword>
<evidence type="ECO:0000256" key="7">
    <source>
        <dbReference type="ARBA" id="ARBA00023136"/>
    </source>
</evidence>
<dbReference type="Gene3D" id="1.50.10.150">
    <property type="entry name" value="Voltage-dependent anion channel"/>
    <property type="match status" value="1"/>
</dbReference>
<accession>A0A5M3MWP9</accession>
<comment type="similarity">
    <text evidence="2">Belongs to the tellurite-resistance/dicarboxylate transporter (TDT) family.</text>
</comment>
<gene>
    <name evidence="9" type="ORF">CONPUDRAFT_136178</name>
</gene>
<feature type="transmembrane region" description="Helical" evidence="8">
    <location>
        <begin position="71"/>
        <end position="92"/>
    </location>
</feature>
<proteinExistence type="inferred from homology"/>
<organism evidence="9 10">
    <name type="scientific">Coniophora puteana (strain RWD-64-598)</name>
    <name type="common">Brown rot fungus</name>
    <dbReference type="NCBI Taxonomy" id="741705"/>
    <lineage>
        <taxon>Eukaryota</taxon>
        <taxon>Fungi</taxon>
        <taxon>Dikarya</taxon>
        <taxon>Basidiomycota</taxon>
        <taxon>Agaricomycotina</taxon>
        <taxon>Agaricomycetes</taxon>
        <taxon>Agaricomycetidae</taxon>
        <taxon>Boletales</taxon>
        <taxon>Coniophorineae</taxon>
        <taxon>Coniophoraceae</taxon>
        <taxon>Coniophora</taxon>
    </lineage>
</organism>
<evidence type="ECO:0000256" key="4">
    <source>
        <dbReference type="ARBA" id="ARBA00022475"/>
    </source>
</evidence>
<dbReference type="OrthoDB" id="1099at2759"/>
<evidence type="ECO:0000256" key="1">
    <source>
        <dbReference type="ARBA" id="ARBA00004651"/>
    </source>
</evidence>
<feature type="transmembrane region" description="Helical" evidence="8">
    <location>
        <begin position="214"/>
        <end position="235"/>
    </location>
</feature>
<comment type="subcellular location">
    <subcellularLocation>
        <location evidence="1">Cell membrane</location>
        <topology evidence="1">Multi-pass membrane protein</topology>
    </subcellularLocation>
</comment>
<protein>
    <recommendedName>
        <fullName evidence="11">C4-dicarboxylate transporter malic acid transport protein</fullName>
    </recommendedName>
</protein>
<dbReference type="CDD" id="cd09318">
    <property type="entry name" value="TDT_SSU1"/>
    <property type="match status" value="1"/>
</dbReference>
<dbReference type="KEGG" id="cput:CONPUDRAFT_136178"/>
<evidence type="ECO:0000256" key="8">
    <source>
        <dbReference type="SAM" id="Phobius"/>
    </source>
</evidence>
<dbReference type="EMBL" id="JH711576">
    <property type="protein sequence ID" value="EIW83021.1"/>
    <property type="molecule type" value="Genomic_DNA"/>
</dbReference>
<reference evidence="10" key="1">
    <citation type="journal article" date="2012" name="Science">
        <title>The Paleozoic origin of enzymatic lignin decomposition reconstructed from 31 fungal genomes.</title>
        <authorList>
            <person name="Floudas D."/>
            <person name="Binder M."/>
            <person name="Riley R."/>
            <person name="Barry K."/>
            <person name="Blanchette R.A."/>
            <person name="Henrissat B."/>
            <person name="Martinez A.T."/>
            <person name="Otillar R."/>
            <person name="Spatafora J.W."/>
            <person name="Yadav J.S."/>
            <person name="Aerts A."/>
            <person name="Benoit I."/>
            <person name="Boyd A."/>
            <person name="Carlson A."/>
            <person name="Copeland A."/>
            <person name="Coutinho P.M."/>
            <person name="de Vries R.P."/>
            <person name="Ferreira P."/>
            <person name="Findley K."/>
            <person name="Foster B."/>
            <person name="Gaskell J."/>
            <person name="Glotzer D."/>
            <person name="Gorecki P."/>
            <person name="Heitman J."/>
            <person name="Hesse C."/>
            <person name="Hori C."/>
            <person name="Igarashi K."/>
            <person name="Jurgens J.A."/>
            <person name="Kallen N."/>
            <person name="Kersten P."/>
            <person name="Kohler A."/>
            <person name="Kuees U."/>
            <person name="Kumar T.K.A."/>
            <person name="Kuo A."/>
            <person name="LaButti K."/>
            <person name="Larrondo L.F."/>
            <person name="Lindquist E."/>
            <person name="Ling A."/>
            <person name="Lombard V."/>
            <person name="Lucas S."/>
            <person name="Lundell T."/>
            <person name="Martin R."/>
            <person name="McLaughlin D.J."/>
            <person name="Morgenstern I."/>
            <person name="Morin E."/>
            <person name="Murat C."/>
            <person name="Nagy L.G."/>
            <person name="Nolan M."/>
            <person name="Ohm R.A."/>
            <person name="Patyshakuliyeva A."/>
            <person name="Rokas A."/>
            <person name="Ruiz-Duenas F.J."/>
            <person name="Sabat G."/>
            <person name="Salamov A."/>
            <person name="Samejima M."/>
            <person name="Schmutz J."/>
            <person name="Slot J.C."/>
            <person name="St John F."/>
            <person name="Stenlid J."/>
            <person name="Sun H."/>
            <person name="Sun S."/>
            <person name="Syed K."/>
            <person name="Tsang A."/>
            <person name="Wiebenga A."/>
            <person name="Young D."/>
            <person name="Pisabarro A."/>
            <person name="Eastwood D.C."/>
            <person name="Martin F."/>
            <person name="Cullen D."/>
            <person name="Grigoriev I.V."/>
            <person name="Hibbett D.S."/>
        </authorList>
    </citation>
    <scope>NUCLEOTIDE SEQUENCE [LARGE SCALE GENOMIC DNA]</scope>
    <source>
        <strain evidence="10">RWD-64-598 SS2</strain>
    </source>
</reference>
<evidence type="ECO:0000313" key="10">
    <source>
        <dbReference type="Proteomes" id="UP000053558"/>
    </source>
</evidence>
<dbReference type="PANTHER" id="PTHR31686:SF3">
    <property type="entry name" value="ACID TRANSPORT PROTEIN, PUTATIVE (AFU_ORTHOLOGUE AFUA_4G09410)-RELATED"/>
    <property type="match status" value="1"/>
</dbReference>
<sequence length="459" mass="50756">MLADCRRESETQIIYTALQSDSPPNTFKQDSGAETLAHWYPIPTVAFPDPTYLMSSEGLRKKSFKDIVRHFTPAWFAVTMGTGAIAILFHSFPYGNDTPAMKAMTLVFFFLNLALFTLFTIISITRYILFPDVWSLMIRHPAQSLYLGTFPMGGATLIVVATGGVFETYGFGGSKFVYALWAFWWLDVAISFICCWGVMHVMKTHHDHTLKSMTTAWLLPVVTLIVASSTGGVLAGALQEYSHDHAFLTVVVSAWMVTVGLSLSLMMLTIYLLRLIVHGYPPGLGILSSFLPLGPSGQAGFSILTLGQAFKQLLPLKYGQSTLLKSPSTPDTIEVICVTIAFVLWAYASMWILFALLGLQDAIRHGRLPFKLSFWSTIFPNGVYANLTLSLAETFDSNFFRIWGAIYSVATLLLWVSVVVPTVSLVPSGVIFDAPCLEERQTKIGNTRDLIIAVEDHLV</sequence>
<dbReference type="RefSeq" id="XP_007766896.1">
    <property type="nucleotide sequence ID" value="XM_007768706.1"/>
</dbReference>
<dbReference type="Proteomes" id="UP000053558">
    <property type="component" value="Unassembled WGS sequence"/>
</dbReference>
<evidence type="ECO:0000313" key="9">
    <source>
        <dbReference type="EMBL" id="EIW83021.1"/>
    </source>
</evidence>